<evidence type="ECO:0000259" key="5">
    <source>
        <dbReference type="SMART" id="SM00359"/>
    </source>
</evidence>
<dbReference type="CDD" id="cd02572">
    <property type="entry name" value="PseudoU_synth_hDyskerin"/>
    <property type="match status" value="1"/>
</dbReference>
<dbReference type="Pfam" id="PF16198">
    <property type="entry name" value="TruB_C_2"/>
    <property type="match status" value="1"/>
</dbReference>
<keyword evidence="4" id="KW-0732">Signal</keyword>
<dbReference type="PROSITE" id="PS50890">
    <property type="entry name" value="PUA"/>
    <property type="match status" value="1"/>
</dbReference>
<dbReference type="GO" id="GO:0009982">
    <property type="term" value="F:pseudouridine synthase activity"/>
    <property type="evidence" value="ECO:0007669"/>
    <property type="project" value="InterPro"/>
</dbReference>
<dbReference type="RefSeq" id="XP_004353478.1">
    <property type="nucleotide sequence ID" value="XM_004353426.1"/>
</dbReference>
<feature type="compositionally biased region" description="Basic residues" evidence="3">
    <location>
        <begin position="514"/>
        <end position="523"/>
    </location>
</feature>
<organism evidence="7 8">
    <name type="scientific">Acanthamoeba castellanii (strain ATCC 30010 / Neff)</name>
    <dbReference type="NCBI Taxonomy" id="1257118"/>
    <lineage>
        <taxon>Eukaryota</taxon>
        <taxon>Amoebozoa</taxon>
        <taxon>Discosea</taxon>
        <taxon>Longamoebia</taxon>
        <taxon>Centramoebida</taxon>
        <taxon>Acanthamoebidae</taxon>
        <taxon>Acanthamoeba</taxon>
    </lineage>
</organism>
<dbReference type="InterPro" id="IPR002501">
    <property type="entry name" value="PsdUridine_synth_N"/>
</dbReference>
<evidence type="ECO:0000259" key="6">
    <source>
        <dbReference type="SMART" id="SM01136"/>
    </source>
</evidence>
<dbReference type="GeneID" id="14924949"/>
<dbReference type="InterPro" id="IPR004521">
    <property type="entry name" value="Uncharacterised_CHP00451"/>
</dbReference>
<dbReference type="GO" id="GO:1990481">
    <property type="term" value="P:mRNA pseudouridine synthesis"/>
    <property type="evidence" value="ECO:0007669"/>
    <property type="project" value="TreeGrafter"/>
</dbReference>
<evidence type="ECO:0000256" key="4">
    <source>
        <dbReference type="SAM" id="SignalP"/>
    </source>
</evidence>
<dbReference type="OrthoDB" id="10250002at2759"/>
<gene>
    <name evidence="7" type="ORF">ACA1_075290</name>
</gene>
<evidence type="ECO:0000256" key="2">
    <source>
        <dbReference type="ARBA" id="ARBA00023235"/>
    </source>
</evidence>
<evidence type="ECO:0000313" key="7">
    <source>
        <dbReference type="EMBL" id="ELR23950.1"/>
    </source>
</evidence>
<dbReference type="InterPro" id="IPR036974">
    <property type="entry name" value="PUA_sf"/>
</dbReference>
<dbReference type="SMART" id="SM01136">
    <property type="entry name" value="DKCLD"/>
    <property type="match status" value="1"/>
</dbReference>
<dbReference type="SUPFAM" id="SSF55120">
    <property type="entry name" value="Pseudouridine synthase"/>
    <property type="match status" value="1"/>
</dbReference>
<dbReference type="OMA" id="KYGRTNE"/>
<feature type="region of interest" description="Disordered" evidence="3">
    <location>
        <begin position="402"/>
        <end position="523"/>
    </location>
</feature>
<feature type="compositionally biased region" description="Basic residues" evidence="3">
    <location>
        <begin position="496"/>
        <end position="505"/>
    </location>
</feature>
<dbReference type="InterPro" id="IPR020103">
    <property type="entry name" value="PsdUridine_synth_cat_dom_sf"/>
</dbReference>
<dbReference type="VEuPathDB" id="AmoebaDB:ACA1_075290"/>
<comment type="similarity">
    <text evidence="1">Belongs to the pseudouridine synthase TruB family.</text>
</comment>
<dbReference type="GO" id="GO:0000495">
    <property type="term" value="P:box H/ACA sno(s)RNA 3'-end processing"/>
    <property type="evidence" value="ECO:0007669"/>
    <property type="project" value="TreeGrafter"/>
</dbReference>
<keyword evidence="2" id="KW-0413">Isomerase</keyword>
<dbReference type="STRING" id="1257118.L8HFL4"/>
<feature type="compositionally biased region" description="Acidic residues" evidence="3">
    <location>
        <begin position="476"/>
        <end position="486"/>
    </location>
</feature>
<dbReference type="PANTHER" id="PTHR23127">
    <property type="entry name" value="CENTROMERE/MICROTUBULE BINDING PROTEIN CBF5"/>
    <property type="match status" value="1"/>
</dbReference>
<dbReference type="Gene3D" id="2.30.130.10">
    <property type="entry name" value="PUA domain"/>
    <property type="match status" value="1"/>
</dbReference>
<dbReference type="EMBL" id="KB007842">
    <property type="protein sequence ID" value="ELR23950.1"/>
    <property type="molecule type" value="Genomic_DNA"/>
</dbReference>
<dbReference type="KEGG" id="acan:ACA1_075290"/>
<evidence type="ECO:0000313" key="8">
    <source>
        <dbReference type="Proteomes" id="UP000011083"/>
    </source>
</evidence>
<dbReference type="Gene3D" id="3.30.2350.10">
    <property type="entry name" value="Pseudouridine synthase"/>
    <property type="match status" value="1"/>
</dbReference>
<dbReference type="InterPro" id="IPR002478">
    <property type="entry name" value="PUA"/>
</dbReference>
<dbReference type="GO" id="GO:0031118">
    <property type="term" value="P:rRNA pseudouridine synthesis"/>
    <property type="evidence" value="ECO:0007669"/>
    <property type="project" value="TreeGrafter"/>
</dbReference>
<feature type="compositionally biased region" description="Basic and acidic residues" evidence="3">
    <location>
        <begin position="452"/>
        <end position="467"/>
    </location>
</feature>
<keyword evidence="8" id="KW-1185">Reference proteome</keyword>
<dbReference type="Proteomes" id="UP000011083">
    <property type="component" value="Unassembled WGS sequence"/>
</dbReference>
<feature type="compositionally biased region" description="Basic and acidic residues" evidence="3">
    <location>
        <begin position="402"/>
        <end position="412"/>
    </location>
</feature>
<dbReference type="NCBIfam" id="TIGR00451">
    <property type="entry name" value="unchar_dom_2"/>
    <property type="match status" value="1"/>
</dbReference>
<dbReference type="SMART" id="SM00359">
    <property type="entry name" value="PUA"/>
    <property type="match status" value="1"/>
</dbReference>
<dbReference type="PANTHER" id="PTHR23127:SF0">
    <property type="entry name" value="H_ACA RIBONUCLEOPROTEIN COMPLEX SUBUNIT DKC1"/>
    <property type="match status" value="1"/>
</dbReference>
<dbReference type="Pfam" id="PF01472">
    <property type="entry name" value="PUA"/>
    <property type="match status" value="1"/>
</dbReference>
<accession>L8HFL4</accession>
<feature type="signal peptide" evidence="4">
    <location>
        <begin position="1"/>
        <end position="20"/>
    </location>
</feature>
<dbReference type="InterPro" id="IPR012960">
    <property type="entry name" value="Dyskerin-like"/>
</dbReference>
<dbReference type="Pfam" id="PF01509">
    <property type="entry name" value="TruB_N"/>
    <property type="match status" value="1"/>
</dbReference>
<protein>
    <submittedName>
        <fullName evidence="7">rRNA pseudouridine synthase, putative</fullName>
    </submittedName>
</protein>
<evidence type="ECO:0000256" key="1">
    <source>
        <dbReference type="ARBA" id="ARBA00008999"/>
    </source>
</evidence>
<evidence type="ECO:0000256" key="3">
    <source>
        <dbReference type="SAM" id="MobiDB-lite"/>
    </source>
</evidence>
<dbReference type="CDD" id="cd21148">
    <property type="entry name" value="PUA_Cbf5"/>
    <property type="match status" value="1"/>
</dbReference>
<dbReference type="GO" id="GO:0031429">
    <property type="term" value="C:box H/ACA snoRNP complex"/>
    <property type="evidence" value="ECO:0007669"/>
    <property type="project" value="TreeGrafter"/>
</dbReference>
<dbReference type="InterPro" id="IPR015947">
    <property type="entry name" value="PUA-like_sf"/>
</dbReference>
<name>L8HFL4_ACACF</name>
<sequence length="523" mass="58499">MHSIFPFSALIWAFVALPSAAHIKKEKKKSKETLGETQAGGDFSISPAAKGAVLDTSKWPLLLKNYDKLLVRTGHYTPIPTGHSPLKRPLDDYVRYGVINLDKPSNPSSHEVVAWIKRILRVEKTGHSGTLDPKVTGCLLVCIQRATRLVKSQQGAGKEYVAVVRLHSAIDEEAKLAKAIETLTGALFQRPPLIAAVKRRLRVRTIYQSKLVEFDKERNLGIFWVDCEAGTYIRTLCVHLGLLLGVGGHMQELRRVRSGLLTENAKDCLVTCHDILDAQYVYDTTKDESYLRRIIQPLEVLLTKHKRVVVKDSAVNAICYGAKFMIPGLLRYEEGIEVGEEIVMMTTKGEAIALGIAQMSTADMASCDHGVVAKIKRVILERDTYPRRWGKGPRAQLKKQLIKDGKLDKFGRPNDNTPSEWKNTYVDYNVPKGEALPAPVKSTPTTPMKIDVTIKEEPKADKEEKKESKKRKKEESSDDSDSDSDSDSSSSEEEKKKKKKKAKKAKKDETPSKKDKKKKKKSA</sequence>
<feature type="domain" description="PUA" evidence="5">
    <location>
        <begin position="306"/>
        <end position="380"/>
    </location>
</feature>
<feature type="chain" id="PRO_5003991190" evidence="4">
    <location>
        <begin position="21"/>
        <end position="523"/>
    </location>
</feature>
<dbReference type="GO" id="GO:0003723">
    <property type="term" value="F:RNA binding"/>
    <property type="evidence" value="ECO:0007669"/>
    <property type="project" value="InterPro"/>
</dbReference>
<dbReference type="NCBIfam" id="NF003280">
    <property type="entry name" value="PRK04270.1"/>
    <property type="match status" value="1"/>
</dbReference>
<reference evidence="7 8" key="1">
    <citation type="journal article" date="2013" name="Genome Biol.">
        <title>Genome of Acanthamoeba castellanii highlights extensive lateral gene transfer and early evolution of tyrosine kinase signaling.</title>
        <authorList>
            <person name="Clarke M."/>
            <person name="Lohan A.J."/>
            <person name="Liu B."/>
            <person name="Lagkouvardos I."/>
            <person name="Roy S."/>
            <person name="Zafar N."/>
            <person name="Bertelli C."/>
            <person name="Schilde C."/>
            <person name="Kianianmomeni A."/>
            <person name="Burglin T.R."/>
            <person name="Frech C."/>
            <person name="Turcotte B."/>
            <person name="Kopec K.O."/>
            <person name="Synnott J.M."/>
            <person name="Choo C."/>
            <person name="Paponov I."/>
            <person name="Finkler A."/>
            <person name="Soon Heng Tan C."/>
            <person name="Hutchins A.P."/>
            <person name="Weinmeier T."/>
            <person name="Rattei T."/>
            <person name="Chu J.S."/>
            <person name="Gimenez G."/>
            <person name="Irimia M."/>
            <person name="Rigden D.J."/>
            <person name="Fitzpatrick D.A."/>
            <person name="Lorenzo-Morales J."/>
            <person name="Bateman A."/>
            <person name="Chiu C.H."/>
            <person name="Tang P."/>
            <person name="Hegemann P."/>
            <person name="Fromm H."/>
            <person name="Raoult D."/>
            <person name="Greub G."/>
            <person name="Miranda-Saavedra D."/>
            <person name="Chen N."/>
            <person name="Nash P."/>
            <person name="Ginger M.L."/>
            <person name="Horn M."/>
            <person name="Schaap P."/>
            <person name="Caler L."/>
            <person name="Loftus B."/>
        </authorList>
    </citation>
    <scope>NUCLEOTIDE SEQUENCE [LARGE SCALE GENOMIC DNA]</scope>
    <source>
        <strain evidence="7 8">Neff</strain>
    </source>
</reference>
<proteinExistence type="inferred from homology"/>
<dbReference type="InterPro" id="IPR032819">
    <property type="entry name" value="TruB_C"/>
</dbReference>
<dbReference type="GO" id="GO:0031120">
    <property type="term" value="P:snRNA pseudouridine synthesis"/>
    <property type="evidence" value="ECO:0007669"/>
    <property type="project" value="TreeGrafter"/>
</dbReference>
<feature type="domain" description="Dyskerin-like" evidence="6">
    <location>
        <begin position="55"/>
        <end position="113"/>
    </location>
</feature>
<dbReference type="FunFam" id="3.30.2350.10:FF:000001">
    <property type="entry name" value="H/ACA ribonucleoprotein complex subunit CBF5"/>
    <property type="match status" value="1"/>
</dbReference>
<dbReference type="AlphaFoldDB" id="L8HFL4"/>
<dbReference type="InterPro" id="IPR004802">
    <property type="entry name" value="tRNA_PsdUridine_synth_B_fam"/>
</dbReference>
<dbReference type="SUPFAM" id="SSF88697">
    <property type="entry name" value="PUA domain-like"/>
    <property type="match status" value="1"/>
</dbReference>
<dbReference type="NCBIfam" id="TIGR00425">
    <property type="entry name" value="CBF5"/>
    <property type="match status" value="1"/>
</dbReference>
<dbReference type="Pfam" id="PF08068">
    <property type="entry name" value="DKCLD"/>
    <property type="match status" value="1"/>
</dbReference>